<name>A0AAV0GAZ1_9ASTE</name>
<evidence type="ECO:0000313" key="5">
    <source>
        <dbReference type="Proteomes" id="UP001152523"/>
    </source>
</evidence>
<feature type="compositionally biased region" description="Polar residues" evidence="2">
    <location>
        <begin position="786"/>
        <end position="799"/>
    </location>
</feature>
<dbReference type="PROSITE" id="PS50102">
    <property type="entry name" value="RRM"/>
    <property type="match status" value="1"/>
</dbReference>
<dbReference type="CDD" id="cd00590">
    <property type="entry name" value="RRM_SF"/>
    <property type="match status" value="1"/>
</dbReference>
<organism evidence="4 5">
    <name type="scientific">Cuscuta epithymum</name>
    <dbReference type="NCBI Taxonomy" id="186058"/>
    <lineage>
        <taxon>Eukaryota</taxon>
        <taxon>Viridiplantae</taxon>
        <taxon>Streptophyta</taxon>
        <taxon>Embryophyta</taxon>
        <taxon>Tracheophyta</taxon>
        <taxon>Spermatophyta</taxon>
        <taxon>Magnoliopsida</taxon>
        <taxon>eudicotyledons</taxon>
        <taxon>Gunneridae</taxon>
        <taxon>Pentapetalae</taxon>
        <taxon>asterids</taxon>
        <taxon>lamiids</taxon>
        <taxon>Solanales</taxon>
        <taxon>Convolvulaceae</taxon>
        <taxon>Cuscuteae</taxon>
        <taxon>Cuscuta</taxon>
        <taxon>Cuscuta subgen. Cuscuta</taxon>
    </lineage>
</organism>
<keyword evidence="5" id="KW-1185">Reference proteome</keyword>
<comment type="caution">
    <text evidence="4">The sequence shown here is derived from an EMBL/GenBank/DDBJ whole genome shotgun (WGS) entry which is preliminary data.</text>
</comment>
<dbReference type="GO" id="GO:0043130">
    <property type="term" value="F:ubiquitin binding"/>
    <property type="evidence" value="ECO:0007669"/>
    <property type="project" value="TreeGrafter"/>
</dbReference>
<feature type="compositionally biased region" description="Pro residues" evidence="2">
    <location>
        <begin position="957"/>
        <end position="980"/>
    </location>
</feature>
<keyword evidence="1" id="KW-0694">RNA-binding</keyword>
<dbReference type="PANTHER" id="PTHR21494:SF2">
    <property type="entry name" value="NUCLEIC ACID BINDING PROTEIN"/>
    <property type="match status" value="1"/>
</dbReference>
<feature type="region of interest" description="Disordered" evidence="2">
    <location>
        <begin position="782"/>
        <end position="861"/>
    </location>
</feature>
<feature type="domain" description="RRM" evidence="3">
    <location>
        <begin position="506"/>
        <end position="578"/>
    </location>
</feature>
<dbReference type="AlphaFoldDB" id="A0AAV0GAZ1"/>
<dbReference type="GO" id="GO:0003723">
    <property type="term" value="F:RNA binding"/>
    <property type="evidence" value="ECO:0007669"/>
    <property type="project" value="UniProtKB-UniRule"/>
</dbReference>
<sequence>MLRRRNQEEIRNVYVCYNRINFCISQKDKHLKPDLERAYLSLITASRGCSSVQRLAAELIPKYASYCPTALEAAVKVLIHMHNWSLGVISTGQDANGIAFDIARACIFGLVDICVSAAAAAPTSSVIQGISMTVFRDAVTFFISSFEGKNISQIVDKEILKSEDVLGSVSQYEQKVLALDESCLPKLSKFRALSLLRIIFTCTKNVIATCFDLFDSKDTHKEGYHFLRQLTERIVQAPPHSLDDECNGSTLSTSSMKKSCSGKDCSDDGFATGSKTTPKLTKEVSKNCLLGLVLDNDLSLKKLIISRFKKLHKPGYSQTVSLIASILEEVFDSFLDQVTVKEIKEEGEDDLCSREHNNKFLLPRACSQGHASEVSRSSVVSQLADRGSNPDILCSRSLTVDSNEHGNLLHHRSGELFNEPVSSPIIRPSHSRSFSIDSGNCSSPIEKSHIPNMDHPLPALRTSCEGAVCATPSPKQNFPLHQPSINQVAWYCDGDPACLDICPASKHLWVGSLDHTVAEGFLRLQFENIGPLDNFSYFPLKGFALVEFRYIRDAVKARDVMRRGSPWGTSLCVKFFDAGFGTRGTINGVAIGSSCHVYIGNVQNQWVKDEIIHEARQMVIKGHVMVTDLCSEAALLMEFETPEEAAIVMNHLRQRRNSKNSSPRPPNAGLVNATMHVEGSRLASTYSANNMVVQSHHAQAMVEQQTNAHMTSQPGMHHVLVSAKPENGFAEDASPRTKPEHRAVTASGHHGFQSNWRPVVGQGGGISGNGDQMWAHVKPERELHSGPTQGPTMGPSISIQGPPVASPQPVQTPPAAPLHRVPVGSPHAPPHPHHTHLVLPPQSIQQPTIPPSQPVQSAFFRPGYFPPSGWDAHASNHTFHPNPSPSSSIHHNALVPPYLSASVTPLSQTQASSAPTHNHMVYMNNQPSLTSFPAPHPEFRYPFTHQPVFHPAFHSSPPHPAPPTAPPPPNSPPPPPPPPSSGSLNSENSTQWQGTLNKSGVHYCNVYAQRVESVVCNYSSCVAEPTEWPAKLDMTKRTDFEHIKSTFSSTPPNKREICWLLPASQDDHKGFQDFTSYLKQRECAGVIKLPAVGSIWARLLFILPQCPETWSMLSLEPNPVPCLIGLVLPKETNFEWV</sequence>
<evidence type="ECO:0000256" key="2">
    <source>
        <dbReference type="SAM" id="MobiDB-lite"/>
    </source>
</evidence>
<dbReference type="PANTHER" id="PTHR21494">
    <property type="entry name" value="ACTIVATING SIGNAL COINTEGRATOR 1 COMPLEX SUBUNIT 2 ASC-1 COMPLEX SUBUNIT P100"/>
    <property type="match status" value="1"/>
</dbReference>
<reference evidence="4" key="1">
    <citation type="submission" date="2022-07" db="EMBL/GenBank/DDBJ databases">
        <authorList>
            <person name="Macas J."/>
            <person name="Novak P."/>
            <person name="Neumann P."/>
        </authorList>
    </citation>
    <scope>NUCLEOTIDE SEQUENCE</scope>
</reference>
<dbReference type="SUPFAM" id="SSF54928">
    <property type="entry name" value="RNA-binding domain, RBD"/>
    <property type="match status" value="1"/>
</dbReference>
<dbReference type="InterPro" id="IPR052586">
    <property type="entry name" value="ASCC2"/>
</dbReference>
<gene>
    <name evidence="4" type="ORF">CEPIT_LOCUS41803</name>
</gene>
<evidence type="ECO:0000313" key="4">
    <source>
        <dbReference type="EMBL" id="CAH9144904.1"/>
    </source>
</evidence>
<feature type="compositionally biased region" description="Low complexity" evidence="2">
    <location>
        <begin position="837"/>
        <end position="847"/>
    </location>
</feature>
<dbReference type="CDD" id="cd21546">
    <property type="entry name" value="SPOC_FPA-like"/>
    <property type="match status" value="1"/>
</dbReference>
<evidence type="ECO:0000259" key="3">
    <source>
        <dbReference type="PROSITE" id="PS50102"/>
    </source>
</evidence>
<feature type="compositionally biased region" description="Polar residues" evidence="2">
    <location>
        <begin position="982"/>
        <end position="992"/>
    </location>
</feature>
<evidence type="ECO:0000256" key="1">
    <source>
        <dbReference type="PROSITE-ProRule" id="PRU00176"/>
    </source>
</evidence>
<dbReference type="InterPro" id="IPR000504">
    <property type="entry name" value="RRM_dom"/>
</dbReference>
<feature type="region of interest" description="Disordered" evidence="2">
    <location>
        <begin position="950"/>
        <end position="992"/>
    </location>
</feature>
<dbReference type="InterPro" id="IPR012677">
    <property type="entry name" value="Nucleotide-bd_a/b_plait_sf"/>
</dbReference>
<feature type="compositionally biased region" description="Pro residues" evidence="2">
    <location>
        <begin position="804"/>
        <end position="816"/>
    </location>
</feature>
<dbReference type="Proteomes" id="UP001152523">
    <property type="component" value="Unassembled WGS sequence"/>
</dbReference>
<dbReference type="Gene3D" id="3.30.70.330">
    <property type="match status" value="1"/>
</dbReference>
<dbReference type="InterPro" id="IPR012921">
    <property type="entry name" value="SPOC_C"/>
</dbReference>
<dbReference type="EMBL" id="CAMAPF010001071">
    <property type="protein sequence ID" value="CAH9144904.1"/>
    <property type="molecule type" value="Genomic_DNA"/>
</dbReference>
<dbReference type="Pfam" id="PF07744">
    <property type="entry name" value="SPOC"/>
    <property type="match status" value="1"/>
</dbReference>
<dbReference type="InterPro" id="IPR035979">
    <property type="entry name" value="RBD_domain_sf"/>
</dbReference>
<protein>
    <recommendedName>
        <fullName evidence="3">RRM domain-containing protein</fullName>
    </recommendedName>
</protein>
<proteinExistence type="predicted"/>
<accession>A0AAV0GAZ1</accession>